<reference evidence="2" key="1">
    <citation type="submission" date="2020-07" db="EMBL/GenBank/DDBJ databases">
        <authorList>
            <person name="Lin J."/>
        </authorList>
    </citation>
    <scope>NUCLEOTIDE SEQUENCE</scope>
</reference>
<sequence length="263" mass="28197">MRHLVEQVADGGNDAVILLQDLLVIGEGDVAILEQTEKGEAAIHRQVRRELWVALGRTASERVASTLAALSARALGAMATAALGGVGVTAVADNFGTTRTASSRRRASARRLWSNAAASKVTPWVVVDEERRCSLVELGEGAQRSSVRACAGRASPQSGGKKMSCLRGDNSRVFPESSSSSSSLAVVAVNRRRHRSGSHGRAAWERDTKKKSRPRSVMRCGGARAAAPWRTSSVAQTSSGKRDGLELWDRGWFEDRGMMGSWV</sequence>
<accession>A0A6V7NPD4</accession>
<feature type="compositionally biased region" description="Polar residues" evidence="1">
    <location>
        <begin position="230"/>
        <end position="239"/>
    </location>
</feature>
<feature type="region of interest" description="Disordered" evidence="1">
    <location>
        <begin position="191"/>
        <end position="240"/>
    </location>
</feature>
<gene>
    <name evidence="2" type="ORF">CB5_LOCUS3664</name>
</gene>
<proteinExistence type="predicted"/>
<protein>
    <submittedName>
        <fullName evidence="2">Uncharacterized protein</fullName>
    </submittedName>
</protein>
<evidence type="ECO:0000313" key="2">
    <source>
        <dbReference type="EMBL" id="CAD1820453.1"/>
    </source>
</evidence>
<evidence type="ECO:0000256" key="1">
    <source>
        <dbReference type="SAM" id="MobiDB-lite"/>
    </source>
</evidence>
<dbReference type="AlphaFoldDB" id="A0A6V7NPD4"/>
<name>A0A6V7NPD4_ANACO</name>
<dbReference type="EMBL" id="LR862140">
    <property type="protein sequence ID" value="CAD1820453.1"/>
    <property type="molecule type" value="Genomic_DNA"/>
</dbReference>
<organism evidence="2">
    <name type="scientific">Ananas comosus var. bracteatus</name>
    <name type="common">red pineapple</name>
    <dbReference type="NCBI Taxonomy" id="296719"/>
    <lineage>
        <taxon>Eukaryota</taxon>
        <taxon>Viridiplantae</taxon>
        <taxon>Streptophyta</taxon>
        <taxon>Embryophyta</taxon>
        <taxon>Tracheophyta</taxon>
        <taxon>Spermatophyta</taxon>
        <taxon>Magnoliopsida</taxon>
        <taxon>Liliopsida</taxon>
        <taxon>Poales</taxon>
        <taxon>Bromeliaceae</taxon>
        <taxon>Bromelioideae</taxon>
        <taxon>Ananas</taxon>
    </lineage>
</organism>